<name>A0ABP0P9Y7_9DINO</name>
<evidence type="ECO:0000256" key="1">
    <source>
        <dbReference type="ARBA" id="ARBA00001966"/>
    </source>
</evidence>
<organism evidence="10 11">
    <name type="scientific">Durusdinium trenchii</name>
    <dbReference type="NCBI Taxonomy" id="1381693"/>
    <lineage>
        <taxon>Eukaryota</taxon>
        <taxon>Sar</taxon>
        <taxon>Alveolata</taxon>
        <taxon>Dinophyceae</taxon>
        <taxon>Suessiales</taxon>
        <taxon>Symbiodiniaceae</taxon>
        <taxon>Durusdinium</taxon>
    </lineage>
</organism>
<dbReference type="Gene3D" id="1.20.930.80">
    <property type="match status" value="1"/>
</dbReference>
<keyword evidence="6" id="KW-0408">Iron</keyword>
<dbReference type="EMBL" id="CAXAMN010022773">
    <property type="protein sequence ID" value="CAK9072584.1"/>
    <property type="molecule type" value="Genomic_DNA"/>
</dbReference>
<dbReference type="InterPro" id="IPR058560">
    <property type="entry name" value="DNA_primase_C"/>
</dbReference>
<evidence type="ECO:0000259" key="9">
    <source>
        <dbReference type="Pfam" id="PF04104"/>
    </source>
</evidence>
<evidence type="ECO:0000256" key="4">
    <source>
        <dbReference type="ARBA" id="ARBA00022705"/>
    </source>
</evidence>
<evidence type="ECO:0000256" key="5">
    <source>
        <dbReference type="ARBA" id="ARBA00022723"/>
    </source>
</evidence>
<feature type="region of interest" description="Disordered" evidence="8">
    <location>
        <begin position="409"/>
        <end position="439"/>
    </location>
</feature>
<evidence type="ECO:0000256" key="2">
    <source>
        <dbReference type="ARBA" id="ARBA00022485"/>
    </source>
</evidence>
<keyword evidence="7" id="KW-0411">Iron-sulfur</keyword>
<keyword evidence="11" id="KW-1185">Reference proteome</keyword>
<evidence type="ECO:0000256" key="6">
    <source>
        <dbReference type="ARBA" id="ARBA00023004"/>
    </source>
</evidence>
<gene>
    <name evidence="10" type="ORF">CCMP2556_LOCUS35715</name>
</gene>
<protein>
    <recommendedName>
        <fullName evidence="9">DNA primase large subunit C-terminal domain-containing protein</fullName>
    </recommendedName>
</protein>
<evidence type="ECO:0000256" key="7">
    <source>
        <dbReference type="ARBA" id="ARBA00023014"/>
    </source>
</evidence>
<feature type="domain" description="DNA primase large subunit C-terminal" evidence="9">
    <location>
        <begin position="231"/>
        <end position="400"/>
    </location>
</feature>
<dbReference type="InterPro" id="IPR007238">
    <property type="entry name" value="DNA_primase_lsu_euk/arc"/>
</dbReference>
<keyword evidence="3" id="KW-0639">Primosome</keyword>
<dbReference type="PANTHER" id="PTHR10537:SF3">
    <property type="entry name" value="DNA PRIMASE LARGE SUBUNIT"/>
    <property type="match status" value="1"/>
</dbReference>
<dbReference type="Proteomes" id="UP001642484">
    <property type="component" value="Unassembled WGS sequence"/>
</dbReference>
<keyword evidence="4" id="KW-0235">DNA replication</keyword>
<keyword evidence="2" id="KW-0004">4Fe-4S</keyword>
<evidence type="ECO:0000256" key="3">
    <source>
        <dbReference type="ARBA" id="ARBA00022515"/>
    </source>
</evidence>
<evidence type="ECO:0000313" key="11">
    <source>
        <dbReference type="Proteomes" id="UP001642484"/>
    </source>
</evidence>
<dbReference type="PANTHER" id="PTHR10537">
    <property type="entry name" value="DNA PRIMASE LARGE SUBUNIT"/>
    <property type="match status" value="1"/>
</dbReference>
<feature type="compositionally biased region" description="Basic and acidic residues" evidence="8">
    <location>
        <begin position="414"/>
        <end position="423"/>
    </location>
</feature>
<accession>A0ABP0P9Y7</accession>
<comment type="cofactor">
    <cofactor evidence="1">
        <name>[4Fe-4S] cluster</name>
        <dbReference type="ChEBI" id="CHEBI:49883"/>
    </cofactor>
</comment>
<proteinExistence type="predicted"/>
<reference evidence="10 11" key="1">
    <citation type="submission" date="2024-02" db="EMBL/GenBank/DDBJ databases">
        <authorList>
            <person name="Chen Y."/>
            <person name="Shah S."/>
            <person name="Dougan E. K."/>
            <person name="Thang M."/>
            <person name="Chan C."/>
        </authorList>
    </citation>
    <scope>NUCLEOTIDE SEQUENCE [LARGE SCALE GENOMIC DNA]</scope>
</reference>
<dbReference type="Pfam" id="PF04104">
    <property type="entry name" value="DNA_primase_lrg"/>
    <property type="match status" value="1"/>
</dbReference>
<comment type="caution">
    <text evidence="10">The sequence shown here is derived from an EMBL/GenBank/DDBJ whole genome shotgun (WGS) entry which is preliminary data.</text>
</comment>
<sequence>MDSRLLQAPLSELLATEQVFGRVPVYLEAPQEVLPEQILQELGFARLELLNKVRIGEEHSCQQQLLFDVALDAASHFLLRVLCCSDGMAQQWLLEAEEFLLARRWEQAGPHERLKALRHFVPTAQPDGASLRFTELPPKLLALRRAKLCRGVATVEPQDFLLLLRHCFRGHLQRALQVASQAVAAHGLGLLKDSVDLLRPALEPLLLELRNAERAAEAPEGVGLMLHNFEEIYRRSFPPCMQHLVSFQRNGTHLKNLGRTQLRPLLREAGLPLAEAMTWWRRELLRDIKVTQEVFDREHSYHIQHAYGRNGKRKPAYGWSCWKTLGFPMPQASEAHGCPFRALPTEQLEDLLRCFGSGPVSRTKEDSPPDVAQEQVACGLIFQERHPGSDFEAIRHPMQYLRRSCQYHAGPSRSENKAPEKGPPHLATEKCSATEKSKKPRFCRKPLRIAQLNQFDEYFQLKSNI</sequence>
<evidence type="ECO:0000313" key="10">
    <source>
        <dbReference type="EMBL" id="CAK9072584.1"/>
    </source>
</evidence>
<evidence type="ECO:0000256" key="8">
    <source>
        <dbReference type="SAM" id="MobiDB-lite"/>
    </source>
</evidence>
<keyword evidence="5" id="KW-0479">Metal-binding</keyword>